<dbReference type="GO" id="GO:0005789">
    <property type="term" value="C:endoplasmic reticulum membrane"/>
    <property type="evidence" value="ECO:0007669"/>
    <property type="project" value="TreeGrafter"/>
</dbReference>
<evidence type="ECO:0000313" key="4">
    <source>
        <dbReference type="Proteomes" id="UP000076744"/>
    </source>
</evidence>
<organism evidence="3 4">
    <name type="scientific">Cordyceps fumosorosea (strain ARSEF 2679)</name>
    <name type="common">Isaria fumosorosea</name>
    <dbReference type="NCBI Taxonomy" id="1081104"/>
    <lineage>
        <taxon>Eukaryota</taxon>
        <taxon>Fungi</taxon>
        <taxon>Dikarya</taxon>
        <taxon>Ascomycota</taxon>
        <taxon>Pezizomycotina</taxon>
        <taxon>Sordariomycetes</taxon>
        <taxon>Hypocreomycetidae</taxon>
        <taxon>Hypocreales</taxon>
        <taxon>Cordycipitaceae</taxon>
        <taxon>Cordyceps</taxon>
    </lineage>
</organism>
<dbReference type="GO" id="GO:0031501">
    <property type="term" value="C:mannosyltransferase complex"/>
    <property type="evidence" value="ECO:0007669"/>
    <property type="project" value="TreeGrafter"/>
</dbReference>
<reference evidence="3 4" key="1">
    <citation type="journal article" date="2016" name="Genome Biol. Evol.">
        <title>Divergent and convergent evolution of fungal pathogenicity.</title>
        <authorList>
            <person name="Shang Y."/>
            <person name="Xiao G."/>
            <person name="Zheng P."/>
            <person name="Cen K."/>
            <person name="Zhan S."/>
            <person name="Wang C."/>
        </authorList>
    </citation>
    <scope>NUCLEOTIDE SEQUENCE [LARGE SCALE GENOMIC DNA]</scope>
    <source>
        <strain evidence="3 4">ARSEF 2679</strain>
    </source>
</reference>
<keyword evidence="1" id="KW-1133">Transmembrane helix</keyword>
<proteinExistence type="predicted"/>
<dbReference type="OrthoDB" id="3360032at2759"/>
<evidence type="ECO:0000256" key="2">
    <source>
        <dbReference type="SAM" id="SignalP"/>
    </source>
</evidence>
<evidence type="ECO:0000313" key="3">
    <source>
        <dbReference type="EMBL" id="OAA54887.1"/>
    </source>
</evidence>
<name>A0A167MY08_CORFA</name>
<evidence type="ECO:0000256" key="1">
    <source>
        <dbReference type="SAM" id="Phobius"/>
    </source>
</evidence>
<dbReference type="EMBL" id="AZHB01000027">
    <property type="protein sequence ID" value="OAA54887.1"/>
    <property type="molecule type" value="Genomic_DNA"/>
</dbReference>
<keyword evidence="1" id="KW-0472">Membrane</keyword>
<dbReference type="GO" id="GO:0006506">
    <property type="term" value="P:GPI anchor biosynthetic process"/>
    <property type="evidence" value="ECO:0007669"/>
    <property type="project" value="TreeGrafter"/>
</dbReference>
<dbReference type="InterPro" id="IPR019433">
    <property type="entry name" value="GPI_ManTrfase_II_coact_Pga1"/>
</dbReference>
<accession>A0A167MY08</accession>
<keyword evidence="4" id="KW-1185">Reference proteome</keyword>
<dbReference type="PANTHER" id="PTHR28022">
    <property type="entry name" value="GPI MANNOSYLTRANSFERASE 2 SUBUNIT PGA1"/>
    <property type="match status" value="1"/>
</dbReference>
<feature type="chain" id="PRO_5007890483" evidence="2">
    <location>
        <begin position="23"/>
        <end position="250"/>
    </location>
</feature>
<comment type="caution">
    <text evidence="3">The sequence shown here is derived from an EMBL/GenBank/DDBJ whole genome shotgun (WGS) entry which is preliminary data.</text>
</comment>
<keyword evidence="1" id="KW-0812">Transmembrane</keyword>
<dbReference type="Proteomes" id="UP000076744">
    <property type="component" value="Unassembled WGS sequence"/>
</dbReference>
<dbReference type="GO" id="GO:0000030">
    <property type="term" value="F:mannosyltransferase activity"/>
    <property type="evidence" value="ECO:0007669"/>
    <property type="project" value="TreeGrafter"/>
</dbReference>
<protein>
    <submittedName>
        <fullName evidence="3">Uncharacterized protein</fullName>
    </submittedName>
</protein>
<sequence length="250" mass="27771">MNTQRISAVLLTLAVFAVHVAANADKIIFTGPEPVTYPLASPSLADLNLDVLGPENLSIRRNLTRIFHDDSDLELKGKPRGHASWYLIDNLTPGQRYELRVCWAAIEPTAFTMNVYELDTVWDTPDLMLSLADYSSARQPAAAEDQAPQVHRRSSSAANARERRASLLLLQVHAAADYFSHHEELMRDPPPVLVDLILDPYLLNAVPESLVLTAAYVVLVAVATFFLARWIADRMTAIATSGRRVSKKRD</sequence>
<feature type="signal peptide" evidence="2">
    <location>
        <begin position="1"/>
        <end position="22"/>
    </location>
</feature>
<gene>
    <name evidence="3" type="ORF">ISF_08158</name>
</gene>
<feature type="transmembrane region" description="Helical" evidence="1">
    <location>
        <begin position="210"/>
        <end position="232"/>
    </location>
</feature>
<dbReference type="RefSeq" id="XP_018701031.1">
    <property type="nucleotide sequence ID" value="XM_018851761.1"/>
</dbReference>
<dbReference type="PANTHER" id="PTHR28022:SF1">
    <property type="entry name" value="GPI MANNOSYLTRANSFERASE 2 SUBUNIT PGA1"/>
    <property type="match status" value="1"/>
</dbReference>
<dbReference type="GeneID" id="30024450"/>
<dbReference type="AlphaFoldDB" id="A0A167MY08"/>
<keyword evidence="2" id="KW-0732">Signal</keyword>